<feature type="repeat" description="ANK" evidence="4">
    <location>
        <begin position="906"/>
        <end position="938"/>
    </location>
</feature>
<dbReference type="PANTHER" id="PTHR24198">
    <property type="entry name" value="ANKYRIN REPEAT AND PROTEIN KINASE DOMAIN-CONTAINING PROTEIN"/>
    <property type="match status" value="1"/>
</dbReference>
<keyword evidence="2" id="KW-0677">Repeat</keyword>
<dbReference type="InterPro" id="IPR029058">
    <property type="entry name" value="AB_hydrolase_fold"/>
</dbReference>
<dbReference type="Pfam" id="PF12796">
    <property type="entry name" value="Ank_2"/>
    <property type="match status" value="4"/>
</dbReference>
<dbReference type="InterPro" id="IPR036770">
    <property type="entry name" value="Ankyrin_rpt-contain_sf"/>
</dbReference>
<dbReference type="InterPro" id="IPR007751">
    <property type="entry name" value="DUF676_lipase-like"/>
</dbReference>
<dbReference type="InterPro" id="IPR056884">
    <property type="entry name" value="NPHP3-like_N"/>
</dbReference>
<dbReference type="SUPFAM" id="SSF53474">
    <property type="entry name" value="alpha/beta-Hydrolases"/>
    <property type="match status" value="1"/>
</dbReference>
<gene>
    <name evidence="8" type="ORF">RSE6_04647</name>
</gene>
<dbReference type="Pfam" id="PF24883">
    <property type="entry name" value="NPHP3_N"/>
    <property type="match status" value="1"/>
</dbReference>
<feature type="repeat" description="ANK" evidence="4">
    <location>
        <begin position="1346"/>
        <end position="1378"/>
    </location>
</feature>
<evidence type="ECO:0000313" key="8">
    <source>
        <dbReference type="EMBL" id="CZT44477.1"/>
    </source>
</evidence>
<feature type="repeat" description="ANK" evidence="4">
    <location>
        <begin position="939"/>
        <end position="971"/>
    </location>
</feature>
<comment type="similarity">
    <text evidence="1">Belongs to the putative lipase ROG1 family.</text>
</comment>
<name>A0A1E1M5U6_RHYSE</name>
<evidence type="ECO:0000256" key="2">
    <source>
        <dbReference type="ARBA" id="ARBA00022737"/>
    </source>
</evidence>
<dbReference type="Pfam" id="PF05057">
    <property type="entry name" value="DUF676"/>
    <property type="match status" value="1"/>
</dbReference>
<protein>
    <submittedName>
        <fullName evidence="8">Uncharacterized protein</fullName>
    </submittedName>
</protein>
<dbReference type="SMART" id="SM00248">
    <property type="entry name" value="ANK"/>
    <property type="match status" value="14"/>
</dbReference>
<dbReference type="Proteomes" id="UP000177625">
    <property type="component" value="Unassembled WGS sequence"/>
</dbReference>
<dbReference type="PROSITE" id="PS50297">
    <property type="entry name" value="ANK_REP_REGION"/>
    <property type="match status" value="5"/>
</dbReference>
<dbReference type="InterPro" id="IPR027417">
    <property type="entry name" value="P-loop_NTPase"/>
</dbReference>
<keyword evidence="3 4" id="KW-0040">ANK repeat</keyword>
<dbReference type="Gene3D" id="3.40.50.300">
    <property type="entry name" value="P-loop containing nucleotide triphosphate hydrolases"/>
    <property type="match status" value="1"/>
</dbReference>
<feature type="repeat" description="ANK" evidence="4">
    <location>
        <begin position="1313"/>
        <end position="1345"/>
    </location>
</feature>
<dbReference type="PROSITE" id="PS50088">
    <property type="entry name" value="ANK_REPEAT"/>
    <property type="match status" value="6"/>
</dbReference>
<dbReference type="PANTHER" id="PTHR24198:SF165">
    <property type="entry name" value="ANKYRIN REPEAT-CONTAINING PROTEIN-RELATED"/>
    <property type="match status" value="1"/>
</dbReference>
<evidence type="ECO:0000256" key="1">
    <source>
        <dbReference type="ARBA" id="ARBA00007920"/>
    </source>
</evidence>
<feature type="repeat" description="ANK" evidence="4">
    <location>
        <begin position="1008"/>
        <end position="1040"/>
    </location>
</feature>
<reference evidence="9" key="1">
    <citation type="submission" date="2016-03" db="EMBL/GenBank/DDBJ databases">
        <authorList>
            <person name="Guldener U."/>
        </authorList>
    </citation>
    <scope>NUCLEOTIDE SEQUENCE [LARGE SCALE GENOMIC DNA]</scope>
</reference>
<organism evidence="8 9">
    <name type="scientific">Rhynchosporium secalis</name>
    <name type="common">Barley scald fungus</name>
    <dbReference type="NCBI Taxonomy" id="38038"/>
    <lineage>
        <taxon>Eukaryota</taxon>
        <taxon>Fungi</taxon>
        <taxon>Dikarya</taxon>
        <taxon>Ascomycota</taxon>
        <taxon>Pezizomycotina</taxon>
        <taxon>Leotiomycetes</taxon>
        <taxon>Helotiales</taxon>
        <taxon>Ploettnerulaceae</taxon>
        <taxon>Rhynchosporium</taxon>
    </lineage>
</organism>
<dbReference type="SUPFAM" id="SSF52540">
    <property type="entry name" value="P-loop containing nucleoside triphosphate hydrolases"/>
    <property type="match status" value="1"/>
</dbReference>
<feature type="domain" description="DUF676" evidence="6">
    <location>
        <begin position="82"/>
        <end position="210"/>
    </location>
</feature>
<evidence type="ECO:0000256" key="3">
    <source>
        <dbReference type="ARBA" id="ARBA00023043"/>
    </source>
</evidence>
<proteinExistence type="inferred from homology"/>
<keyword evidence="9" id="KW-1185">Reference proteome</keyword>
<feature type="repeat" description="ANK" evidence="4">
    <location>
        <begin position="972"/>
        <end position="1004"/>
    </location>
</feature>
<dbReference type="Gene3D" id="1.25.40.20">
    <property type="entry name" value="Ankyrin repeat-containing domain"/>
    <property type="match status" value="2"/>
</dbReference>
<evidence type="ECO:0000256" key="5">
    <source>
        <dbReference type="SAM" id="MobiDB-lite"/>
    </source>
</evidence>
<evidence type="ECO:0000259" key="7">
    <source>
        <dbReference type="Pfam" id="PF24883"/>
    </source>
</evidence>
<dbReference type="EMBL" id="FJVC01000174">
    <property type="protein sequence ID" value="CZT44477.1"/>
    <property type="molecule type" value="Genomic_DNA"/>
</dbReference>
<evidence type="ECO:0000313" key="9">
    <source>
        <dbReference type="Proteomes" id="UP000177625"/>
    </source>
</evidence>
<feature type="region of interest" description="Disordered" evidence="5">
    <location>
        <begin position="1"/>
        <end position="40"/>
    </location>
</feature>
<dbReference type="SUPFAM" id="SSF48403">
    <property type="entry name" value="Ankyrin repeat"/>
    <property type="match status" value="2"/>
</dbReference>
<evidence type="ECO:0000256" key="4">
    <source>
        <dbReference type="PROSITE-ProRule" id="PRU00023"/>
    </source>
</evidence>
<dbReference type="Gene3D" id="3.40.50.1820">
    <property type="entry name" value="alpha/beta hydrolase"/>
    <property type="match status" value="1"/>
</dbReference>
<evidence type="ECO:0000259" key="6">
    <source>
        <dbReference type="Pfam" id="PF05057"/>
    </source>
</evidence>
<accession>A0A1E1M5U6</accession>
<dbReference type="InterPro" id="IPR002110">
    <property type="entry name" value="Ankyrin_rpt"/>
</dbReference>
<sequence>MEVAKKTSIFGSWRGRSRPNQVPPLPLRDHSFPSSLKNSDTQYLSSTASIPERKNTLGLVLLNQSTPPTQASRPIRQYPIDIVAIHGIRGGNYSTWTDKSNKESPYFWLQDSLPKEFPGARIYSFGYLADVFFTKNKGDFETFADDLLDQINNTRISHEEKRRPLIFVCHSMGGIIVKKALNTCKVDLRYRHILNAVPSILFLSTPHGGANPAEFAAMASRLLSLPIISRVKGPSHTDLIRSLTRNSKELHAISREFRLLTPYIQIFSFIEERITPPLKELLVDVVSGSLNVPTETIIRMPGCDHRTICCFESDKSQGFRKVSSKLREVVVKATSKFENDIREEDTPCLHSLAFPTMHDRLKAACTAHPSTCTWLLAHPSFRIWSNASNTLASPGHTSLLWIKGHPGTGKSTLMAFLHNHLTAAHPRNIHLSFFFNANGTLLQRSELGMLRSLTHQLYRLSPAARHIIFRTFKEKTQEFGEYYQHWEWNTEDLRALLLDILCMKPIRGEEIVIFIDALDEADGQDDPLLAGRLVEYFHGLSDRMLGTGSTTKMIISCRHYPVIATNLGMVINIEEGNAEDIAVYAEDRLRNGVQGWAQEQEIARKALEQAIVTKAEGVFLWVRLRLPKIIKSLNDGAWTLRMAPQLLQAESNELFTQYEDILIQKIDISLRKKSLHFLQWICLAERPLSVSEIRFAMACDDESMELDVKRCQDTAGFVDSDERMRLLIKSLSGGLVEFRQHEHGTTVQPFHQTITSFLRLRGLQALGNLLRPMGGSESNNDMIGAAEQRLSLSCLNYLSSDEVGQAAKGAVIGIERRLTFVQYATKYWIKHAERAERNGIKQNGLVNRLASGTGLFETWKLLLREVDRGNTIGDSDLLHVMAASNILSAVRELLDRGTSIDDEDAQGHTALYYAAQNGHVSMIEMLIKRGASVDLMDRYGWTPLKTAAEKGHLAIVRLLLKHGADINENTGPAKTALQKAAGQGNLRLVTILVKCGANVNETGGFQGISCTALQAAVSFGHQHIVEYLIHQGADLNVRGGMYGCVLQAAIFAEASEARRRSIVELLLEYNVDVNVQGGEYGNALQAAIIQGETYITELLLTNGANVRAEGGKYGNAFQAACFMRYTELVERLLAFGIDIDAEGGEYGSAIQAAASRPDNEKVIALLLQYGANVNRYGGLYGSALQAAAQCPGALGVDMLIKHGADIHAQGGRHGNVLQAAVAGGNEEIAKILVGAGLDINQPGGEYGHTLQASIPLCKEAFIRYLLDEGADINIQGGKYGNALRAAVYWKRGSIIKLLLNRGALPDSQGMESSHNTPLHLAADRGYLGIVKQLLSHGADVNRQTRYSTPALAAAITGGHKAMVELLLDSGADPDLPDRTYQSFGMRFSIADGNQDIAMLLEKRRQRISG</sequence>
<dbReference type="PRINTS" id="PR01415">
    <property type="entry name" value="ANKYRIN"/>
</dbReference>
<feature type="domain" description="Nephrocystin 3-like N-terminal" evidence="7">
    <location>
        <begin position="371"/>
        <end position="558"/>
    </location>
</feature>